<dbReference type="InterPro" id="IPR005025">
    <property type="entry name" value="FMN_Rdtase-like_dom"/>
</dbReference>
<dbReference type="Gene3D" id="3.40.50.360">
    <property type="match status" value="1"/>
</dbReference>
<keyword evidence="4" id="KW-0288">FMN</keyword>
<accession>A0A265E4K8</accession>
<comment type="caution">
    <text evidence="9">The sequence shown here is derived from an EMBL/GenBank/DDBJ whole genome shotgun (WGS) entry which is preliminary data.</text>
</comment>
<name>A0A265E4K8_9STAP</name>
<dbReference type="InterPro" id="IPR051814">
    <property type="entry name" value="NAD(P)H-dep_FMN_reductase"/>
</dbReference>
<sequence length="184" mass="20549">MYKGAFPMKLLILSGSAFPDSHTHSVARLIESLVEQPEHEVTHIDLREMDIPIFGQGKTEDIESLKRHAENADAIIIGTPNYHTSFSGLLKNALDHLSIDEFEMKPVGLFCNSGGMRNSDPLTQLRMVMRGVHAMVLPLQVCTCDEDFEKTGDGYRLVNDALRERLSVMIDGLVRQSHSETISI</sequence>
<dbReference type="InterPro" id="IPR029039">
    <property type="entry name" value="Flavoprotein-like_sf"/>
</dbReference>
<evidence type="ECO:0000259" key="8">
    <source>
        <dbReference type="Pfam" id="PF03358"/>
    </source>
</evidence>
<dbReference type="PANTHER" id="PTHR43408">
    <property type="entry name" value="FMN REDUCTASE (NADPH)"/>
    <property type="match status" value="1"/>
</dbReference>
<evidence type="ECO:0000313" key="10">
    <source>
        <dbReference type="Proteomes" id="UP000216682"/>
    </source>
</evidence>
<keyword evidence="5" id="KW-0560">Oxidoreductase</keyword>
<evidence type="ECO:0000256" key="5">
    <source>
        <dbReference type="ARBA" id="ARBA00023002"/>
    </source>
</evidence>
<comment type="subunit">
    <text evidence="1">Homotetramer.</text>
</comment>
<evidence type="ECO:0000256" key="6">
    <source>
        <dbReference type="ARBA" id="ARBA00031831"/>
    </source>
</evidence>
<evidence type="ECO:0000256" key="1">
    <source>
        <dbReference type="ARBA" id="ARBA00011881"/>
    </source>
</evidence>
<evidence type="ECO:0000256" key="7">
    <source>
        <dbReference type="ARBA" id="ARBA00032807"/>
    </source>
</evidence>
<dbReference type="OrthoDB" id="9790975at2"/>
<dbReference type="PANTHER" id="PTHR43408:SF2">
    <property type="entry name" value="FMN REDUCTASE (NADPH)"/>
    <property type="match status" value="1"/>
</dbReference>
<proteinExistence type="predicted"/>
<organism evidence="9 10">
    <name type="scientific">Salinicoccus roseus</name>
    <dbReference type="NCBI Taxonomy" id="45670"/>
    <lineage>
        <taxon>Bacteria</taxon>
        <taxon>Bacillati</taxon>
        <taxon>Bacillota</taxon>
        <taxon>Bacilli</taxon>
        <taxon>Bacillales</taxon>
        <taxon>Staphylococcaceae</taxon>
        <taxon>Salinicoccus</taxon>
    </lineage>
</organism>
<dbReference type="GO" id="GO:0016491">
    <property type="term" value="F:oxidoreductase activity"/>
    <property type="evidence" value="ECO:0007669"/>
    <property type="project" value="UniProtKB-KW"/>
</dbReference>
<dbReference type="SUPFAM" id="SSF52218">
    <property type="entry name" value="Flavoproteins"/>
    <property type="match status" value="1"/>
</dbReference>
<evidence type="ECO:0000313" key="9">
    <source>
        <dbReference type="EMBL" id="OZT76521.1"/>
    </source>
</evidence>
<evidence type="ECO:0000256" key="4">
    <source>
        <dbReference type="ARBA" id="ARBA00022643"/>
    </source>
</evidence>
<protein>
    <recommendedName>
        <fullName evidence="2">FMN-dependent NADPH-azoreductase</fullName>
    </recommendedName>
    <alternativeName>
        <fullName evidence="7">NADPH-dependent flavo-azoreductase</fullName>
    </alternativeName>
    <alternativeName>
        <fullName evidence="6">NADPH-flavin azoreductase</fullName>
    </alternativeName>
</protein>
<dbReference type="AlphaFoldDB" id="A0A265E4K8"/>
<gene>
    <name evidence="9" type="ORF">CFN03_11695</name>
</gene>
<feature type="domain" description="NADPH-dependent FMN reductase-like" evidence="8">
    <location>
        <begin position="8"/>
        <end position="140"/>
    </location>
</feature>
<dbReference type="EMBL" id="NPEZ01000006">
    <property type="protein sequence ID" value="OZT76521.1"/>
    <property type="molecule type" value="Genomic_DNA"/>
</dbReference>
<evidence type="ECO:0000256" key="2">
    <source>
        <dbReference type="ARBA" id="ARBA00016393"/>
    </source>
</evidence>
<reference evidence="9 10" key="1">
    <citation type="submission" date="2017-07" db="EMBL/GenBank/DDBJ databases">
        <title>Shotgun whole genome sequences of three halophilic bacterial isolates.</title>
        <authorList>
            <person name="Pozzo T."/>
            <person name="Higdon S.M."/>
            <person name="Quillaguaman J."/>
        </authorList>
    </citation>
    <scope>NUCLEOTIDE SEQUENCE [LARGE SCALE GENOMIC DNA]</scope>
    <source>
        <strain evidence="9 10">BU-1</strain>
    </source>
</reference>
<dbReference type="Proteomes" id="UP000216682">
    <property type="component" value="Unassembled WGS sequence"/>
</dbReference>
<dbReference type="Pfam" id="PF03358">
    <property type="entry name" value="FMN_red"/>
    <property type="match status" value="1"/>
</dbReference>
<evidence type="ECO:0000256" key="3">
    <source>
        <dbReference type="ARBA" id="ARBA00022630"/>
    </source>
</evidence>
<keyword evidence="3" id="KW-0285">Flavoprotein</keyword>